<evidence type="ECO:0000313" key="2">
    <source>
        <dbReference type="Proteomes" id="UP000585474"/>
    </source>
</evidence>
<protein>
    <submittedName>
        <fullName evidence="1">Uncharacterized protein</fullName>
    </submittedName>
</protein>
<name>A0A7J0F263_9ERIC</name>
<evidence type="ECO:0000313" key="1">
    <source>
        <dbReference type="EMBL" id="GFY92788.1"/>
    </source>
</evidence>
<dbReference type="Proteomes" id="UP000585474">
    <property type="component" value="Unassembled WGS sequence"/>
</dbReference>
<dbReference type="EMBL" id="BJWL01000008">
    <property type="protein sequence ID" value="GFY92788.1"/>
    <property type="molecule type" value="Genomic_DNA"/>
</dbReference>
<gene>
    <name evidence="1" type="ORF">Acr_08g0011840</name>
</gene>
<sequence length="129" mass="15265">MPTPNPGPVVFSWPDTPPRGSFWLTNGWQPITSPVGDDYGWYGRKYCHARRAFLTSYHFSERNGFKEKMKRSVKGLNKAAMDVVFEVRREVSKRRFGVRVYRFTIAWPSLFMVRCFVPWSYKDQQYLDP</sequence>
<proteinExistence type="predicted"/>
<accession>A0A7J0F263</accession>
<comment type="caution">
    <text evidence="1">The sequence shown here is derived from an EMBL/GenBank/DDBJ whole genome shotgun (WGS) entry which is preliminary data.</text>
</comment>
<organism evidence="1 2">
    <name type="scientific">Actinidia rufa</name>
    <dbReference type="NCBI Taxonomy" id="165716"/>
    <lineage>
        <taxon>Eukaryota</taxon>
        <taxon>Viridiplantae</taxon>
        <taxon>Streptophyta</taxon>
        <taxon>Embryophyta</taxon>
        <taxon>Tracheophyta</taxon>
        <taxon>Spermatophyta</taxon>
        <taxon>Magnoliopsida</taxon>
        <taxon>eudicotyledons</taxon>
        <taxon>Gunneridae</taxon>
        <taxon>Pentapetalae</taxon>
        <taxon>asterids</taxon>
        <taxon>Ericales</taxon>
        <taxon>Actinidiaceae</taxon>
        <taxon>Actinidia</taxon>
    </lineage>
</organism>
<dbReference type="AlphaFoldDB" id="A0A7J0F263"/>
<reference evidence="1 2" key="1">
    <citation type="submission" date="2019-07" db="EMBL/GenBank/DDBJ databases">
        <title>De Novo Assembly of kiwifruit Actinidia rufa.</title>
        <authorList>
            <person name="Sugita-Konishi S."/>
            <person name="Sato K."/>
            <person name="Mori E."/>
            <person name="Abe Y."/>
            <person name="Kisaki G."/>
            <person name="Hamano K."/>
            <person name="Suezawa K."/>
            <person name="Otani M."/>
            <person name="Fukuda T."/>
            <person name="Manabe T."/>
            <person name="Gomi K."/>
            <person name="Tabuchi M."/>
            <person name="Akimitsu K."/>
            <person name="Kataoka I."/>
        </authorList>
    </citation>
    <scope>NUCLEOTIDE SEQUENCE [LARGE SCALE GENOMIC DNA]</scope>
    <source>
        <strain evidence="2">cv. Fuchu</strain>
    </source>
</reference>
<dbReference type="OrthoDB" id="1653623at2759"/>
<keyword evidence="2" id="KW-1185">Reference proteome</keyword>